<organism evidence="2 3">
    <name type="scientific">Austropuccinia psidii MF-1</name>
    <dbReference type="NCBI Taxonomy" id="1389203"/>
    <lineage>
        <taxon>Eukaryota</taxon>
        <taxon>Fungi</taxon>
        <taxon>Dikarya</taxon>
        <taxon>Basidiomycota</taxon>
        <taxon>Pucciniomycotina</taxon>
        <taxon>Pucciniomycetes</taxon>
        <taxon>Pucciniales</taxon>
        <taxon>Sphaerophragmiaceae</taxon>
        <taxon>Austropuccinia</taxon>
    </lineage>
</organism>
<dbReference type="AlphaFoldDB" id="A0A9Q3IY23"/>
<comment type="caution">
    <text evidence="2">The sequence shown here is derived from an EMBL/GenBank/DDBJ whole genome shotgun (WGS) entry which is preliminary data.</text>
</comment>
<keyword evidence="3" id="KW-1185">Reference proteome</keyword>
<evidence type="ECO:0000313" key="2">
    <source>
        <dbReference type="EMBL" id="MBW0552089.1"/>
    </source>
</evidence>
<feature type="region of interest" description="Disordered" evidence="1">
    <location>
        <begin position="52"/>
        <end position="74"/>
    </location>
</feature>
<feature type="region of interest" description="Disordered" evidence="1">
    <location>
        <begin position="1"/>
        <end position="39"/>
    </location>
</feature>
<reference evidence="2" key="1">
    <citation type="submission" date="2021-03" db="EMBL/GenBank/DDBJ databases">
        <title>Draft genome sequence of rust myrtle Austropuccinia psidii MF-1, a brazilian biotype.</title>
        <authorList>
            <person name="Quecine M.C."/>
            <person name="Pachon D.M.R."/>
            <person name="Bonatelli M.L."/>
            <person name="Correr F.H."/>
            <person name="Franceschini L.M."/>
            <person name="Leite T.F."/>
            <person name="Margarido G.R.A."/>
            <person name="Almeida C.A."/>
            <person name="Ferrarezi J.A."/>
            <person name="Labate C.A."/>
        </authorList>
    </citation>
    <scope>NUCLEOTIDE SEQUENCE</scope>
    <source>
        <strain evidence="2">MF-1</strain>
    </source>
</reference>
<name>A0A9Q3IY23_9BASI</name>
<proteinExistence type="predicted"/>
<feature type="compositionally biased region" description="Polar residues" evidence="1">
    <location>
        <begin position="52"/>
        <end position="67"/>
    </location>
</feature>
<dbReference type="Proteomes" id="UP000765509">
    <property type="component" value="Unassembled WGS sequence"/>
</dbReference>
<dbReference type="EMBL" id="AVOT02058154">
    <property type="protein sequence ID" value="MBW0552089.1"/>
    <property type="molecule type" value="Genomic_DNA"/>
</dbReference>
<protein>
    <submittedName>
        <fullName evidence="2">Uncharacterized protein</fullName>
    </submittedName>
</protein>
<evidence type="ECO:0000313" key="3">
    <source>
        <dbReference type="Proteomes" id="UP000765509"/>
    </source>
</evidence>
<sequence length="169" mass="18677">MPSTRSGAIYNPSRSSQKGYRHEYGRNQSDAERQGSVNENQTEKLYLSEADNTVLPSNGVDTATRSLSGHIKSQPECSQQCTSAQRVSNLSRHLGKLHELSYCNNHSPGVRVFINTPTQTPQISRSTICSSIKFQQSSLLKHAYSLVLQYSLSTSVQVGLTQYSLDPPL</sequence>
<accession>A0A9Q3IY23</accession>
<evidence type="ECO:0000256" key="1">
    <source>
        <dbReference type="SAM" id="MobiDB-lite"/>
    </source>
</evidence>
<feature type="compositionally biased region" description="Polar residues" evidence="1">
    <location>
        <begin position="1"/>
        <end position="18"/>
    </location>
</feature>
<gene>
    <name evidence="2" type="ORF">O181_091804</name>
</gene>
<feature type="compositionally biased region" description="Basic and acidic residues" evidence="1">
    <location>
        <begin position="20"/>
        <end position="33"/>
    </location>
</feature>